<evidence type="ECO:0000256" key="1">
    <source>
        <dbReference type="SAM" id="Phobius"/>
    </source>
</evidence>
<comment type="caution">
    <text evidence="2">The sequence shown here is derived from an EMBL/GenBank/DDBJ whole genome shotgun (WGS) entry which is preliminary data.</text>
</comment>
<proteinExistence type="predicted"/>
<keyword evidence="1" id="KW-0472">Membrane</keyword>
<keyword evidence="1" id="KW-1133">Transmembrane helix</keyword>
<feature type="transmembrane region" description="Helical" evidence="1">
    <location>
        <begin position="12"/>
        <end position="33"/>
    </location>
</feature>
<dbReference type="EMBL" id="WYDN01000001">
    <property type="protein sequence ID" value="NAZ14806.1"/>
    <property type="molecule type" value="Genomic_DNA"/>
</dbReference>
<dbReference type="Proteomes" id="UP000477543">
    <property type="component" value="Unassembled WGS sequence"/>
</dbReference>
<evidence type="ECO:0000313" key="2">
    <source>
        <dbReference type="EMBL" id="NAZ14806.1"/>
    </source>
</evidence>
<reference evidence="2 3" key="1">
    <citation type="submission" date="2020-01" db="EMBL/GenBank/DDBJ databases">
        <title>Glutamicibacter soli M275.</title>
        <authorList>
            <person name="Meng X."/>
        </authorList>
    </citation>
    <scope>NUCLEOTIDE SEQUENCE [LARGE SCALE GENOMIC DNA]</scope>
    <source>
        <strain evidence="2 3">M275</strain>
    </source>
</reference>
<keyword evidence="1" id="KW-0812">Transmembrane</keyword>
<name>A0A6L9G6N2_9MICC</name>
<feature type="transmembrane region" description="Helical" evidence="1">
    <location>
        <begin position="45"/>
        <end position="65"/>
    </location>
</feature>
<sequence>MTTQSQHPWRATIRTILAIVIALAAMAPLVYTAATMQSPELATGAAAAVLTIAAAITRIMALPVVEAFLQRFVPWLAAGARGDEPTVQ</sequence>
<protein>
    <submittedName>
        <fullName evidence="2">Uncharacterized protein</fullName>
    </submittedName>
</protein>
<evidence type="ECO:0000313" key="3">
    <source>
        <dbReference type="Proteomes" id="UP000477543"/>
    </source>
</evidence>
<organism evidence="2 3">
    <name type="scientific">Glutamicibacter soli</name>
    <dbReference type="NCBI Taxonomy" id="453836"/>
    <lineage>
        <taxon>Bacteria</taxon>
        <taxon>Bacillati</taxon>
        <taxon>Actinomycetota</taxon>
        <taxon>Actinomycetes</taxon>
        <taxon>Micrococcales</taxon>
        <taxon>Micrococcaceae</taxon>
        <taxon>Glutamicibacter</taxon>
    </lineage>
</organism>
<dbReference type="AlphaFoldDB" id="A0A6L9G6N2"/>
<gene>
    <name evidence="2" type="ORF">GT020_01810</name>
</gene>
<accession>A0A6L9G6N2</accession>